<evidence type="ECO:0000313" key="2">
    <source>
        <dbReference type="EMBL" id="KUR71430.1"/>
    </source>
</evidence>
<dbReference type="EMBL" id="LLZS01000007">
    <property type="protein sequence ID" value="KUR71430.1"/>
    <property type="molecule type" value="Genomic_DNA"/>
</dbReference>
<organism evidence="2 3">
    <name type="scientific">Novosphingobium fuchskuhlense</name>
    <dbReference type="NCBI Taxonomy" id="1117702"/>
    <lineage>
        <taxon>Bacteria</taxon>
        <taxon>Pseudomonadati</taxon>
        <taxon>Pseudomonadota</taxon>
        <taxon>Alphaproteobacteria</taxon>
        <taxon>Sphingomonadales</taxon>
        <taxon>Sphingomonadaceae</taxon>
        <taxon>Novosphingobium</taxon>
    </lineage>
</organism>
<protein>
    <recommendedName>
        <fullName evidence="4">Pilus assembly protein</fullName>
    </recommendedName>
</protein>
<sequence length="73" mass="8358">MDHKMYLDADRGFRPMWDFVRKPLIDKTGATAIEYGLLIGVIAMTMFFGMSAFVNSLFLMYETIDGNLKNAKK</sequence>
<comment type="caution">
    <text evidence="2">The sequence shown here is derived from an EMBL/GenBank/DDBJ whole genome shotgun (WGS) entry which is preliminary data.</text>
</comment>
<dbReference type="AlphaFoldDB" id="A0A117UV52"/>
<keyword evidence="1" id="KW-1133">Transmembrane helix</keyword>
<gene>
    <name evidence="2" type="ORF">AQZ52_12395</name>
</gene>
<keyword evidence="3" id="KW-1185">Reference proteome</keyword>
<dbReference type="Pfam" id="PF04964">
    <property type="entry name" value="Flp_Fap"/>
    <property type="match status" value="1"/>
</dbReference>
<keyword evidence="1" id="KW-0472">Membrane</keyword>
<proteinExistence type="predicted"/>
<dbReference type="STRING" id="1117702.AQZ52_12395"/>
<evidence type="ECO:0000313" key="3">
    <source>
        <dbReference type="Proteomes" id="UP000058012"/>
    </source>
</evidence>
<keyword evidence="1" id="KW-0812">Transmembrane</keyword>
<evidence type="ECO:0000256" key="1">
    <source>
        <dbReference type="SAM" id="Phobius"/>
    </source>
</evidence>
<name>A0A117UV52_9SPHN</name>
<dbReference type="InterPro" id="IPR007047">
    <property type="entry name" value="Flp_Fap"/>
</dbReference>
<feature type="transmembrane region" description="Helical" evidence="1">
    <location>
        <begin position="35"/>
        <end position="61"/>
    </location>
</feature>
<accession>A0A117UV52</accession>
<reference evidence="2 3" key="1">
    <citation type="submission" date="2015-10" db="EMBL/GenBank/DDBJ databases">
        <title>Draft genome sequence of Novosphingobium fuchskuhlense DSM 25065 isolated from a surface water sample of the southwest basin of Lake Grosse Fuchskuhle.</title>
        <authorList>
            <person name="Ruckert C."/>
            <person name="Winkler A."/>
            <person name="Glaeser J."/>
            <person name="Grossart H.-P."/>
            <person name="Kalinowski J."/>
            <person name="Glaeser S."/>
        </authorList>
    </citation>
    <scope>NUCLEOTIDE SEQUENCE [LARGE SCALE GENOMIC DNA]</scope>
    <source>
        <strain evidence="2 3">FNE08-7</strain>
    </source>
</reference>
<evidence type="ECO:0008006" key="4">
    <source>
        <dbReference type="Google" id="ProtNLM"/>
    </source>
</evidence>
<dbReference type="Proteomes" id="UP000058012">
    <property type="component" value="Unassembled WGS sequence"/>
</dbReference>
<dbReference type="OrthoDB" id="5325135at2"/>